<sequence length="153" mass="17026">MHQKTVELGFGQRVGAFLLDGVLGRHDQKQRRQVVGAATDTDLAFSHGLKQRRLDLGRSPVDFVSQHQIVEDWPLLEHEAAGFRAIDFRAGNVGRQQVGGELNTVELRFDAFCQFLDGLGLGQTRCALDQHVAVGEQGDEQAFDQLFLAKDLR</sequence>
<evidence type="ECO:0000313" key="1">
    <source>
        <dbReference type="EMBL" id="KPY58311.1"/>
    </source>
</evidence>
<accession>A0A0P9ZDV7</accession>
<keyword evidence="1" id="KW-0378">Hydrolase</keyword>
<reference evidence="1 2" key="1">
    <citation type="submission" date="2015-09" db="EMBL/GenBank/DDBJ databases">
        <title>Genome announcement of multiple Pseudomonas syringae strains.</title>
        <authorList>
            <person name="Thakur S."/>
            <person name="Wang P.W."/>
            <person name="Gong Y."/>
            <person name="Weir B.S."/>
            <person name="Guttman D.S."/>
        </authorList>
    </citation>
    <scope>NUCLEOTIDE SEQUENCE [LARGE SCALE GENOMIC DNA]</scope>
    <source>
        <strain evidence="1 2">ICMP16929</strain>
    </source>
</reference>
<protein>
    <submittedName>
        <fullName evidence="1">Protease</fullName>
    </submittedName>
</protein>
<dbReference type="GO" id="GO:0006508">
    <property type="term" value="P:proteolysis"/>
    <property type="evidence" value="ECO:0007669"/>
    <property type="project" value="UniProtKB-KW"/>
</dbReference>
<dbReference type="AlphaFoldDB" id="A0A0P9ZDV7"/>
<proteinExistence type="predicted"/>
<name>A0A0P9ZDV7_PSESX</name>
<dbReference type="EMBL" id="LJRI01001542">
    <property type="protein sequence ID" value="KPY58311.1"/>
    <property type="molecule type" value="Genomic_DNA"/>
</dbReference>
<evidence type="ECO:0000313" key="2">
    <source>
        <dbReference type="Proteomes" id="UP000050384"/>
    </source>
</evidence>
<keyword evidence="1" id="KW-0645">Protease</keyword>
<dbReference type="GO" id="GO:0008233">
    <property type="term" value="F:peptidase activity"/>
    <property type="evidence" value="ECO:0007669"/>
    <property type="project" value="UniProtKB-KW"/>
</dbReference>
<organism evidence="1 2">
    <name type="scientific">Pseudomonas syringae pv. spinaceae</name>
    <dbReference type="NCBI Taxonomy" id="264459"/>
    <lineage>
        <taxon>Bacteria</taxon>
        <taxon>Pseudomonadati</taxon>
        <taxon>Pseudomonadota</taxon>
        <taxon>Gammaproteobacteria</taxon>
        <taxon>Pseudomonadales</taxon>
        <taxon>Pseudomonadaceae</taxon>
        <taxon>Pseudomonas</taxon>
        <taxon>Pseudomonas syringae</taxon>
    </lineage>
</organism>
<comment type="caution">
    <text evidence="1">The sequence shown here is derived from an EMBL/GenBank/DDBJ whole genome shotgun (WGS) entry which is preliminary data.</text>
</comment>
<gene>
    <name evidence="1" type="ORF">ALO94_200270</name>
</gene>
<dbReference type="Proteomes" id="UP000050384">
    <property type="component" value="Unassembled WGS sequence"/>
</dbReference>